<accession>M5U257</accession>
<comment type="caution">
    <text evidence="1">The sequence shown here is derived from an EMBL/GenBank/DDBJ whole genome shotgun (WGS) entry which is preliminary data.</text>
</comment>
<proteinExistence type="predicted"/>
<dbReference type="Proteomes" id="UP000011885">
    <property type="component" value="Unassembled WGS sequence"/>
</dbReference>
<keyword evidence="2" id="KW-1185">Reference proteome</keyword>
<evidence type="ECO:0000313" key="2">
    <source>
        <dbReference type="Proteomes" id="UP000011885"/>
    </source>
</evidence>
<dbReference type="AlphaFoldDB" id="M5U257"/>
<protein>
    <submittedName>
        <fullName evidence="1">Uncharacterized protein</fullName>
    </submittedName>
</protein>
<dbReference type="EMBL" id="ANOH01000212">
    <property type="protein sequence ID" value="EMI55520.1"/>
    <property type="molecule type" value="Genomic_DNA"/>
</dbReference>
<gene>
    <name evidence="1" type="ORF">RSSM_03045</name>
</gene>
<reference evidence="1 2" key="1">
    <citation type="journal article" date="2013" name="Mar. Genomics">
        <title>Expression of sulfatases in Rhodopirellula baltica and the diversity of sulfatases in the genus Rhodopirellula.</title>
        <authorList>
            <person name="Wegner C.E."/>
            <person name="Richter-Heitmann T."/>
            <person name="Klindworth A."/>
            <person name="Klockow C."/>
            <person name="Richter M."/>
            <person name="Achstetter T."/>
            <person name="Glockner F.O."/>
            <person name="Harder J."/>
        </authorList>
    </citation>
    <scope>NUCLEOTIDE SEQUENCE [LARGE SCALE GENOMIC DNA]</scope>
    <source>
        <strain evidence="1 2">SM41</strain>
    </source>
</reference>
<sequence>MREGDFASALGIAQKSMELTTVSQRRRVDALLECISKKRPFVAFVDEDFDKLFDTWSPNESGG</sequence>
<organism evidence="1 2">
    <name type="scientific">Rhodopirellula sallentina SM41</name>
    <dbReference type="NCBI Taxonomy" id="1263870"/>
    <lineage>
        <taxon>Bacteria</taxon>
        <taxon>Pseudomonadati</taxon>
        <taxon>Planctomycetota</taxon>
        <taxon>Planctomycetia</taxon>
        <taxon>Pirellulales</taxon>
        <taxon>Pirellulaceae</taxon>
        <taxon>Rhodopirellula</taxon>
    </lineage>
</organism>
<name>M5U257_9BACT</name>
<dbReference type="PATRIC" id="fig|1263870.3.peg.3234"/>
<evidence type="ECO:0000313" key="1">
    <source>
        <dbReference type="EMBL" id="EMI55520.1"/>
    </source>
</evidence>